<dbReference type="InterPro" id="IPR007569">
    <property type="entry name" value="DUF559"/>
</dbReference>
<dbReference type="Pfam" id="PF04480">
    <property type="entry name" value="DUF559"/>
    <property type="match status" value="1"/>
</dbReference>
<feature type="domain" description="DUF559" evidence="1">
    <location>
        <begin position="269"/>
        <end position="340"/>
    </location>
</feature>
<gene>
    <name evidence="2" type="ORF">QUF54_03380</name>
</gene>
<name>A0ABT7VRS7_9GAMM</name>
<evidence type="ECO:0000313" key="2">
    <source>
        <dbReference type="EMBL" id="MDM8562375.1"/>
    </source>
</evidence>
<dbReference type="Gene3D" id="3.40.960.10">
    <property type="entry name" value="VSR Endonuclease"/>
    <property type="match status" value="1"/>
</dbReference>
<dbReference type="EMBL" id="JAUCGM010000131">
    <property type="protein sequence ID" value="MDM8562375.1"/>
    <property type="molecule type" value="Genomic_DNA"/>
</dbReference>
<dbReference type="Proteomes" id="UP001171945">
    <property type="component" value="Unassembled WGS sequence"/>
</dbReference>
<evidence type="ECO:0000313" key="3">
    <source>
        <dbReference type="Proteomes" id="UP001171945"/>
    </source>
</evidence>
<organism evidence="2 3">
    <name type="scientific">Candidatus Marithioploca araucensis</name>
    <dbReference type="NCBI Taxonomy" id="70273"/>
    <lineage>
        <taxon>Bacteria</taxon>
        <taxon>Pseudomonadati</taxon>
        <taxon>Pseudomonadota</taxon>
        <taxon>Gammaproteobacteria</taxon>
        <taxon>Thiotrichales</taxon>
        <taxon>Thiotrichaceae</taxon>
        <taxon>Candidatus Marithioploca</taxon>
    </lineage>
</organism>
<reference evidence="2" key="1">
    <citation type="submission" date="2023-06" db="EMBL/GenBank/DDBJ databases">
        <title>Uncultivated large filamentous bacteria from sulfidic sediments reveal new species and different genomic features in energy metabolism and defense.</title>
        <authorList>
            <person name="Fonseca A."/>
        </authorList>
    </citation>
    <scope>NUCLEOTIDE SEQUENCE</scope>
    <source>
        <strain evidence="2">HSG4</strain>
    </source>
</reference>
<comment type="caution">
    <text evidence="2">The sequence shown here is derived from an EMBL/GenBank/DDBJ whole genome shotgun (WGS) entry which is preliminary data.</text>
</comment>
<evidence type="ECO:0000259" key="1">
    <source>
        <dbReference type="Pfam" id="PF04480"/>
    </source>
</evidence>
<protein>
    <submittedName>
        <fullName evidence="2">DUF559 domain-containing protein</fullName>
    </submittedName>
</protein>
<accession>A0ABT7VRS7</accession>
<keyword evidence="3" id="KW-1185">Reference proteome</keyword>
<sequence length="383" mass="43052">MTERKAVYYGQVELIPSIVCDGYVLDDETAVVSFRGTAKLLSMHHGALQNMATKTIPKSLKPFWDKGSNMATKTIMVVAKNSHYKGRNVEVFDSATIESLIRAYTFAFASDKLRETQKHIGKRCAMLSASLVRTALEVAIKQACGLSPNIQQTVQNNYIDAVKLIKDFGFTCTVGDDIAINNDITKFLNVPESTLNSFLRKHQTDIKPIKLDATTIRSFGGKASRMNGYHLDDVTKMALGMDSVTGIELKKQVFGQIGSFVKPETSTEVQWQKVLSSVFEGFDLHFNYPIGPYKVDFFVAKLMLVLECNGYCHRYYDVTQEKQREKLITQKYSLVRFHHQVSLETLFNGILQAKPGTTVKLYDLKQLGQEMPFKINPLNAPMA</sequence>
<proteinExistence type="predicted"/>